<dbReference type="SUPFAM" id="SSF53474">
    <property type="entry name" value="alpha/beta-Hydrolases"/>
    <property type="match status" value="1"/>
</dbReference>
<dbReference type="PANTHER" id="PTHR45908:SF11">
    <property type="entry name" value="FUNGAL LIPASE-LIKE DOMAIN-CONTAINING PROTEIN"/>
    <property type="match status" value="1"/>
</dbReference>
<reference evidence="3" key="1">
    <citation type="submission" date="2022-11" db="UniProtKB">
        <authorList>
            <consortium name="WormBaseParasite"/>
        </authorList>
    </citation>
    <scope>IDENTIFICATION</scope>
</reference>
<name>A0A914CSF9_9BILA</name>
<evidence type="ECO:0000313" key="2">
    <source>
        <dbReference type="Proteomes" id="UP000887540"/>
    </source>
</evidence>
<dbReference type="InterPro" id="IPR029058">
    <property type="entry name" value="AB_hydrolase_fold"/>
</dbReference>
<feature type="domain" description="Fungal lipase-type" evidence="1">
    <location>
        <begin position="37"/>
        <end position="152"/>
    </location>
</feature>
<dbReference type="Gene3D" id="3.40.50.1820">
    <property type="entry name" value="alpha/beta hydrolase"/>
    <property type="match status" value="1"/>
</dbReference>
<evidence type="ECO:0000259" key="1">
    <source>
        <dbReference type="Pfam" id="PF01764"/>
    </source>
</evidence>
<organism evidence="2 3">
    <name type="scientific">Acrobeloides nanus</name>
    <dbReference type="NCBI Taxonomy" id="290746"/>
    <lineage>
        <taxon>Eukaryota</taxon>
        <taxon>Metazoa</taxon>
        <taxon>Ecdysozoa</taxon>
        <taxon>Nematoda</taxon>
        <taxon>Chromadorea</taxon>
        <taxon>Rhabditida</taxon>
        <taxon>Tylenchina</taxon>
        <taxon>Cephalobomorpha</taxon>
        <taxon>Cephaloboidea</taxon>
        <taxon>Cephalobidae</taxon>
        <taxon>Acrobeloides</taxon>
    </lineage>
</organism>
<proteinExistence type="predicted"/>
<accession>A0A914CSF9</accession>
<dbReference type="Pfam" id="PF01764">
    <property type="entry name" value="Lipase_3"/>
    <property type="match status" value="1"/>
</dbReference>
<evidence type="ECO:0000313" key="3">
    <source>
        <dbReference type="WBParaSite" id="ACRNAN_scaffold1329.g17331.t1"/>
    </source>
</evidence>
<dbReference type="CDD" id="cd00519">
    <property type="entry name" value="Lipase_3"/>
    <property type="match status" value="1"/>
</dbReference>
<dbReference type="GO" id="GO:0006629">
    <property type="term" value="P:lipid metabolic process"/>
    <property type="evidence" value="ECO:0007669"/>
    <property type="project" value="InterPro"/>
</dbReference>
<keyword evidence="2" id="KW-1185">Reference proteome</keyword>
<dbReference type="PANTHER" id="PTHR45908">
    <property type="entry name" value="PROTEIN CBG11750-RELATED"/>
    <property type="match status" value="1"/>
</dbReference>
<dbReference type="WBParaSite" id="ACRNAN_scaffold1329.g17331.t1">
    <property type="protein sequence ID" value="ACRNAN_scaffold1329.g17331.t1"/>
    <property type="gene ID" value="ACRNAN_scaffold1329.g17331"/>
</dbReference>
<dbReference type="AlphaFoldDB" id="A0A914CSF9"/>
<dbReference type="Proteomes" id="UP000887540">
    <property type="component" value="Unplaced"/>
</dbReference>
<protein>
    <submittedName>
        <fullName evidence="3">Fungal lipase-like domain-containing protein</fullName>
    </submittedName>
</protein>
<sequence length="208" mass="23635">MAHMMTHLHAIKSFPWHHLHIPVLLNYVCMITLTIARGASTIQVAVEVLEMLYDKEDKFPGGGNVSHYFYKAFLDIWNAGMRDDFFILKSAFPTAELWVTGHSLGASIATLAAGYIAALQYYPANQIKLVTFGQPRTGDLGYATYIDNTVWYNNDMTVSNWYTECDEDESNKCSDQFEKNGIFGYDILDHLSYFNKLADYATFGCPRH</sequence>
<dbReference type="InterPro" id="IPR002921">
    <property type="entry name" value="Fungal_lipase-type"/>
</dbReference>